<dbReference type="Gene3D" id="3.40.50.2000">
    <property type="entry name" value="Glycogen Phosphorylase B"/>
    <property type="match status" value="1"/>
</dbReference>
<dbReference type="CDD" id="cd03784">
    <property type="entry name" value="GT1_Gtf-like"/>
    <property type="match status" value="1"/>
</dbReference>
<keyword evidence="3" id="KW-0328">Glycosyltransferase</keyword>
<dbReference type="Pfam" id="PF00201">
    <property type="entry name" value="UDPGT"/>
    <property type="match status" value="1"/>
</dbReference>
<evidence type="ECO:0000313" key="5">
    <source>
        <dbReference type="Proteomes" id="UP000652761"/>
    </source>
</evidence>
<dbReference type="SUPFAM" id="SSF53756">
    <property type="entry name" value="UDP-Glycosyltransferase/glycogen phosphorylase"/>
    <property type="match status" value="1"/>
</dbReference>
<proteinExistence type="inferred from homology"/>
<dbReference type="InterPro" id="IPR002213">
    <property type="entry name" value="UDP_glucos_trans"/>
</dbReference>
<organism evidence="4 5">
    <name type="scientific">Colocasia esculenta</name>
    <name type="common">Wild taro</name>
    <name type="synonym">Arum esculentum</name>
    <dbReference type="NCBI Taxonomy" id="4460"/>
    <lineage>
        <taxon>Eukaryota</taxon>
        <taxon>Viridiplantae</taxon>
        <taxon>Streptophyta</taxon>
        <taxon>Embryophyta</taxon>
        <taxon>Tracheophyta</taxon>
        <taxon>Spermatophyta</taxon>
        <taxon>Magnoliopsida</taxon>
        <taxon>Liliopsida</taxon>
        <taxon>Araceae</taxon>
        <taxon>Aroideae</taxon>
        <taxon>Colocasieae</taxon>
        <taxon>Colocasia</taxon>
    </lineage>
</organism>
<name>A0A843WUD5_COLES</name>
<dbReference type="PANTHER" id="PTHR48049">
    <property type="entry name" value="GLYCOSYLTRANSFERASE"/>
    <property type="match status" value="1"/>
</dbReference>
<reference evidence="4" key="1">
    <citation type="submission" date="2017-07" db="EMBL/GenBank/DDBJ databases">
        <title>Taro Niue Genome Assembly and Annotation.</title>
        <authorList>
            <person name="Atibalentja N."/>
            <person name="Keating K."/>
            <person name="Fields C.J."/>
        </authorList>
    </citation>
    <scope>NUCLEOTIDE SEQUENCE</scope>
    <source>
        <strain evidence="4">Niue_2</strain>
        <tissue evidence="4">Leaf</tissue>
    </source>
</reference>
<comment type="similarity">
    <text evidence="1 3">Belongs to the UDP-glycosyltransferase family.</text>
</comment>
<dbReference type="EMBL" id="NMUH01006323">
    <property type="protein sequence ID" value="MQM15013.1"/>
    <property type="molecule type" value="Genomic_DNA"/>
</dbReference>
<dbReference type="AlphaFoldDB" id="A0A843WUD5"/>
<protein>
    <recommendedName>
        <fullName evidence="6">Glycosyltransferase</fullName>
    </recommendedName>
</protein>
<dbReference type="PANTHER" id="PTHR48049:SF132">
    <property type="entry name" value="GLYCOSYLTRANSFERASE"/>
    <property type="match status" value="1"/>
</dbReference>
<comment type="caution">
    <text evidence="4">The sequence shown here is derived from an EMBL/GenBank/DDBJ whole genome shotgun (WGS) entry which is preliminary data.</text>
</comment>
<feature type="non-terminal residue" evidence="4">
    <location>
        <position position="1"/>
    </location>
</feature>
<evidence type="ECO:0000313" key="4">
    <source>
        <dbReference type="EMBL" id="MQM15013.1"/>
    </source>
</evidence>
<evidence type="ECO:0000256" key="1">
    <source>
        <dbReference type="ARBA" id="ARBA00009995"/>
    </source>
</evidence>
<evidence type="ECO:0008006" key="6">
    <source>
        <dbReference type="Google" id="ProtNLM"/>
    </source>
</evidence>
<keyword evidence="5" id="KW-1185">Reference proteome</keyword>
<accession>A0A843WUD5</accession>
<keyword evidence="2 3" id="KW-0808">Transferase</keyword>
<dbReference type="GO" id="GO:0035251">
    <property type="term" value="F:UDP-glucosyltransferase activity"/>
    <property type="evidence" value="ECO:0007669"/>
    <property type="project" value="InterPro"/>
</dbReference>
<evidence type="ECO:0000256" key="2">
    <source>
        <dbReference type="ARBA" id="ARBA00022679"/>
    </source>
</evidence>
<dbReference type="PROSITE" id="PS00375">
    <property type="entry name" value="UDPGT"/>
    <property type="match status" value="1"/>
</dbReference>
<evidence type="ECO:0000256" key="3">
    <source>
        <dbReference type="RuleBase" id="RU003718"/>
    </source>
</evidence>
<dbReference type="InterPro" id="IPR050481">
    <property type="entry name" value="UDP-glycosyltransf_plant"/>
</dbReference>
<dbReference type="OrthoDB" id="5835829at2759"/>
<dbReference type="InterPro" id="IPR035595">
    <property type="entry name" value="UDP_glycos_trans_CS"/>
</dbReference>
<dbReference type="FunFam" id="3.40.50.2000:FF:000037">
    <property type="entry name" value="Glycosyltransferase"/>
    <property type="match status" value="1"/>
</dbReference>
<gene>
    <name evidence="4" type="ORF">Taro_047946</name>
</gene>
<dbReference type="Proteomes" id="UP000652761">
    <property type="component" value="Unassembled WGS sequence"/>
</dbReference>
<sequence>LVLRKQEAAAIAAAGSRPNAPRVSDMQRFFRTIEGCRLVVLRSPAAEETHPEEADWLALIRELYGKPVVSVGGLFPAAEAQEERAAAAVNGGGGGGGGDPPGGDDAFFGWLGNKQAAGSVVYVALGSEAELSPELIRELALGLEESGLPFFWALRKPPGAPVGVELLPPGFRDHVGGRGIVTMDWVPQIRVLAHRSVGGFLTHSGWSSVIEGLTLGRPLALLPLYADQWLIARAVTHMKAGVEIPRVAEDGGFTKRGIAAALRLVMTGDQAEAYRANARRSGEMFGAAARSDQFVDDLIRCLKAEM</sequence>